<dbReference type="OrthoDB" id="1645589at2"/>
<proteinExistence type="inferred from homology"/>
<feature type="binding site" evidence="10 13">
    <location>
        <position position="32"/>
    </location>
    <ligand>
        <name>a divalent metal cation</name>
        <dbReference type="ChEBI" id="CHEBI:60240"/>
    </ligand>
</feature>
<accession>A0A1M6UBL0</accession>
<dbReference type="EMBL" id="FRAU01000005">
    <property type="protein sequence ID" value="SHK66458.1"/>
    <property type="molecule type" value="Genomic_DNA"/>
</dbReference>
<comment type="cofactor">
    <cofactor evidence="5">
        <name>Fe(2+)</name>
        <dbReference type="ChEBI" id="CHEBI:29033"/>
    </cofactor>
</comment>
<feature type="binding site" evidence="10 13">
    <location>
        <position position="68"/>
    </location>
    <ligand>
        <name>a divalent metal cation</name>
        <dbReference type="ChEBI" id="CHEBI:60240"/>
    </ligand>
</feature>
<dbReference type="FunFam" id="3.20.20.70:FF:000004">
    <property type="entry name" value="Ribulose-phosphate 3-epimerase"/>
    <property type="match status" value="1"/>
</dbReference>
<keyword evidence="13" id="KW-0170">Cobalt</keyword>
<dbReference type="PIRSF" id="PIRSF001461">
    <property type="entry name" value="RPE"/>
    <property type="match status" value="1"/>
</dbReference>
<evidence type="ECO:0000256" key="8">
    <source>
        <dbReference type="ARBA" id="ARBA00022723"/>
    </source>
</evidence>
<feature type="binding site" evidence="14">
    <location>
        <position position="179"/>
    </location>
    <ligand>
        <name>substrate</name>
    </ligand>
</feature>
<feature type="binding site" evidence="10 14">
    <location>
        <position position="7"/>
    </location>
    <ligand>
        <name>substrate</name>
    </ligand>
</feature>
<evidence type="ECO:0000313" key="15">
    <source>
        <dbReference type="EMBL" id="SHK66458.1"/>
    </source>
</evidence>
<evidence type="ECO:0000256" key="10">
    <source>
        <dbReference type="HAMAP-Rule" id="MF_02227"/>
    </source>
</evidence>
<evidence type="ECO:0000256" key="1">
    <source>
        <dbReference type="ARBA" id="ARBA00001782"/>
    </source>
</evidence>
<evidence type="ECO:0000256" key="2">
    <source>
        <dbReference type="ARBA" id="ARBA00001936"/>
    </source>
</evidence>
<dbReference type="Pfam" id="PF00834">
    <property type="entry name" value="Ribul_P_3_epim"/>
    <property type="match status" value="1"/>
</dbReference>
<keyword evidence="13" id="KW-0862">Zinc</keyword>
<evidence type="ECO:0000313" key="16">
    <source>
        <dbReference type="Proteomes" id="UP000185812"/>
    </source>
</evidence>
<dbReference type="GO" id="GO:0046872">
    <property type="term" value="F:metal ion binding"/>
    <property type="evidence" value="ECO:0007669"/>
    <property type="project" value="UniProtKB-UniRule"/>
</dbReference>
<dbReference type="InterPro" id="IPR000056">
    <property type="entry name" value="Ribul_P_3_epim-like"/>
</dbReference>
<dbReference type="PROSITE" id="PS01086">
    <property type="entry name" value="RIBUL_P_3_EPIMER_2"/>
    <property type="match status" value="1"/>
</dbReference>
<dbReference type="NCBIfam" id="TIGR01163">
    <property type="entry name" value="rpe"/>
    <property type="match status" value="1"/>
</dbReference>
<dbReference type="InterPro" id="IPR011060">
    <property type="entry name" value="RibuloseP-bd_barrel"/>
</dbReference>
<dbReference type="GO" id="GO:0006098">
    <property type="term" value="P:pentose-phosphate shunt"/>
    <property type="evidence" value="ECO:0007669"/>
    <property type="project" value="UniProtKB-UniRule"/>
</dbReference>
<comment type="cofactor">
    <cofactor evidence="3">
        <name>Co(2+)</name>
        <dbReference type="ChEBI" id="CHEBI:48828"/>
    </cofactor>
</comment>
<keyword evidence="16" id="KW-1185">Reference proteome</keyword>
<feature type="binding site" evidence="10 13">
    <location>
        <position position="34"/>
    </location>
    <ligand>
        <name>a divalent metal cation</name>
        <dbReference type="ChEBI" id="CHEBI:60240"/>
    </ligand>
</feature>
<comment type="function">
    <text evidence="10">Catalyzes the reversible epimerization of D-ribulose 5-phosphate to D-xylulose 5-phosphate.</text>
</comment>
<dbReference type="InterPro" id="IPR013785">
    <property type="entry name" value="Aldolase_TIM"/>
</dbReference>
<protein>
    <recommendedName>
        <fullName evidence="7 10">Ribulose-phosphate 3-epimerase</fullName>
        <ecNumber evidence="7 10">5.1.3.1</ecNumber>
    </recommendedName>
</protein>
<feature type="active site" description="Proton donor" evidence="10 12">
    <location>
        <position position="177"/>
    </location>
</feature>
<name>A0A1M6UBL0_9BACT</name>
<evidence type="ECO:0000256" key="5">
    <source>
        <dbReference type="ARBA" id="ARBA00001954"/>
    </source>
</evidence>
<comment type="similarity">
    <text evidence="6 10 11">Belongs to the ribulose-phosphate 3-epimerase family.</text>
</comment>
<feature type="binding site" evidence="10 14">
    <location>
        <begin position="144"/>
        <end position="147"/>
    </location>
    <ligand>
        <name>substrate</name>
    </ligand>
</feature>
<evidence type="ECO:0000256" key="14">
    <source>
        <dbReference type="PIRSR" id="PIRSR001461-3"/>
    </source>
</evidence>
<keyword evidence="13" id="KW-0464">Manganese</keyword>
<dbReference type="Gene3D" id="3.20.20.70">
    <property type="entry name" value="Aldolase class I"/>
    <property type="match status" value="1"/>
</dbReference>
<evidence type="ECO:0000256" key="3">
    <source>
        <dbReference type="ARBA" id="ARBA00001941"/>
    </source>
</evidence>
<dbReference type="InterPro" id="IPR026019">
    <property type="entry name" value="Ribul_P_3_epim"/>
</dbReference>
<dbReference type="EC" id="5.1.3.1" evidence="7 10"/>
<feature type="binding site" evidence="10 14">
    <location>
        <position position="68"/>
    </location>
    <ligand>
        <name>substrate</name>
    </ligand>
</feature>
<evidence type="ECO:0000256" key="12">
    <source>
        <dbReference type="PIRSR" id="PIRSR001461-1"/>
    </source>
</evidence>
<comment type="cofactor">
    <cofactor evidence="2">
        <name>Mn(2+)</name>
        <dbReference type="ChEBI" id="CHEBI:29035"/>
    </cofactor>
</comment>
<evidence type="ECO:0000256" key="7">
    <source>
        <dbReference type="ARBA" id="ARBA00013188"/>
    </source>
</evidence>
<dbReference type="GO" id="GO:0005737">
    <property type="term" value="C:cytoplasm"/>
    <property type="evidence" value="ECO:0007669"/>
    <property type="project" value="UniProtKB-ARBA"/>
</dbReference>
<comment type="cofactor">
    <cofactor evidence="4">
        <name>Zn(2+)</name>
        <dbReference type="ChEBI" id="CHEBI:29105"/>
    </cofactor>
</comment>
<evidence type="ECO:0000256" key="13">
    <source>
        <dbReference type="PIRSR" id="PIRSR001461-2"/>
    </source>
</evidence>
<dbReference type="PANTHER" id="PTHR11749">
    <property type="entry name" value="RIBULOSE-5-PHOSPHATE-3-EPIMERASE"/>
    <property type="match status" value="1"/>
</dbReference>
<dbReference type="GO" id="GO:0019323">
    <property type="term" value="P:pentose catabolic process"/>
    <property type="evidence" value="ECO:0007669"/>
    <property type="project" value="UniProtKB-UniRule"/>
</dbReference>
<dbReference type="SUPFAM" id="SSF51366">
    <property type="entry name" value="Ribulose-phoshate binding barrel"/>
    <property type="match status" value="1"/>
</dbReference>
<comment type="catalytic activity">
    <reaction evidence="1 10 11">
        <text>D-ribulose 5-phosphate = D-xylulose 5-phosphate</text>
        <dbReference type="Rhea" id="RHEA:13677"/>
        <dbReference type="ChEBI" id="CHEBI:57737"/>
        <dbReference type="ChEBI" id="CHEBI:58121"/>
        <dbReference type="EC" id="5.1.3.1"/>
    </reaction>
</comment>
<evidence type="ECO:0000256" key="11">
    <source>
        <dbReference type="PIRNR" id="PIRNR001461"/>
    </source>
</evidence>
<feature type="binding site" evidence="10">
    <location>
        <begin position="177"/>
        <end position="179"/>
    </location>
    <ligand>
        <name>substrate</name>
    </ligand>
</feature>
<evidence type="ECO:0000256" key="9">
    <source>
        <dbReference type="ARBA" id="ARBA00023235"/>
    </source>
</evidence>
<sequence>MILLAPSILSADFARLGAQCREALEAGADWIHIDVMDGHFVPNITMGPLVVEALRPLADELGALLDVHLMVEQPERFLRDFAQAGADVLTVHVEATPHLHRALDEIRKLDKKAGVALNPATPLSALEEVLPLADLILVMTVDPGFGGQTFIPASTQKVQRLRRLLNAIGSHAYIEVDGGIYPHNVAEVVRAGATVIVAGSAIFNRHASVAQNVAAFRQALLLEA</sequence>
<evidence type="ECO:0000256" key="6">
    <source>
        <dbReference type="ARBA" id="ARBA00009541"/>
    </source>
</evidence>
<dbReference type="HAMAP" id="MF_02227">
    <property type="entry name" value="RPE"/>
    <property type="match status" value="1"/>
</dbReference>
<comment type="pathway">
    <text evidence="10">Carbohydrate degradation.</text>
</comment>
<feature type="binding site" evidence="10 13">
    <location>
        <position position="177"/>
    </location>
    <ligand>
        <name>a divalent metal cation</name>
        <dbReference type="ChEBI" id="CHEBI:60240"/>
    </ligand>
</feature>
<gene>
    <name evidence="10" type="primary">rpe</name>
    <name evidence="15" type="ORF">SAMN04488087_1627</name>
</gene>
<feature type="binding site" evidence="10 14">
    <location>
        <begin position="199"/>
        <end position="200"/>
    </location>
    <ligand>
        <name>substrate</name>
    </ligand>
</feature>
<reference evidence="16" key="1">
    <citation type="submission" date="2016-11" db="EMBL/GenBank/DDBJ databases">
        <authorList>
            <person name="Varghese N."/>
            <person name="Submissions S."/>
        </authorList>
    </citation>
    <scope>NUCLEOTIDE SEQUENCE [LARGE SCALE GENOMIC DNA]</scope>
    <source>
        <strain evidence="16">DSM 22212</strain>
    </source>
</reference>
<keyword evidence="10 11" id="KW-0119">Carbohydrate metabolism</keyword>
<dbReference type="AlphaFoldDB" id="A0A1M6UBL0"/>
<keyword evidence="8 10" id="KW-0479">Metal-binding</keyword>
<dbReference type="RefSeq" id="WP_072715483.1">
    <property type="nucleotide sequence ID" value="NZ_FRAU01000005.1"/>
</dbReference>
<dbReference type="Proteomes" id="UP000185812">
    <property type="component" value="Unassembled WGS sequence"/>
</dbReference>
<dbReference type="NCBIfam" id="NF004076">
    <property type="entry name" value="PRK05581.1-4"/>
    <property type="match status" value="1"/>
</dbReference>
<dbReference type="CDD" id="cd00429">
    <property type="entry name" value="RPE"/>
    <property type="match status" value="1"/>
</dbReference>
<dbReference type="GO" id="GO:0004750">
    <property type="term" value="F:D-ribulose-phosphate 3-epimerase activity"/>
    <property type="evidence" value="ECO:0007669"/>
    <property type="project" value="UniProtKB-UniRule"/>
</dbReference>
<feature type="active site" description="Proton acceptor" evidence="10 12">
    <location>
        <position position="34"/>
    </location>
</feature>
<organism evidence="15 16">
    <name type="scientific">Rhodothermus profundi</name>
    <dbReference type="NCBI Taxonomy" id="633813"/>
    <lineage>
        <taxon>Bacteria</taxon>
        <taxon>Pseudomonadati</taxon>
        <taxon>Rhodothermota</taxon>
        <taxon>Rhodothermia</taxon>
        <taxon>Rhodothermales</taxon>
        <taxon>Rhodothermaceae</taxon>
        <taxon>Rhodothermus</taxon>
    </lineage>
</organism>
<dbReference type="STRING" id="633813.SAMN04488087_1627"/>
<dbReference type="PROSITE" id="PS01085">
    <property type="entry name" value="RIBUL_P_3_EPIMER_1"/>
    <property type="match status" value="1"/>
</dbReference>
<evidence type="ECO:0000256" key="4">
    <source>
        <dbReference type="ARBA" id="ARBA00001947"/>
    </source>
</evidence>
<keyword evidence="9 10" id="KW-0413">Isomerase</keyword>
<comment type="cofactor">
    <cofactor evidence="10 13">
        <name>a divalent metal cation</name>
        <dbReference type="ChEBI" id="CHEBI:60240"/>
    </cofactor>
    <text evidence="10 13">Binds 1 divalent metal cation per subunit.</text>
</comment>